<sequence length="277" mass="31781">MQTYEYIQQPKVEATIYKDDYNRRLRVDEFRGSTGSLLEYVVNAAETNRFEKIIVKAKSNQVSHFVEKGFIVEGGVNGYFRGDRAFFMSKFLTDDRRNSSYWRKEDDIIQAVQQLDKQTMEGSGFISVAGGEHAEKLADLYQEVFTLYPVPLQDPDYIKESMKNGTIFVYIEEDGRLISAASAEISFSNKNAELTDCATRSSHRKGGYMKHLLRKLEDELVKQNIFCAYTIARALSFGMNAAFHQLGYKYGGRLANNCIIFDKMEDMNIWEKDLSEG</sequence>
<evidence type="ECO:0000259" key="1">
    <source>
        <dbReference type="PROSITE" id="PS51186"/>
    </source>
</evidence>
<protein>
    <recommendedName>
        <fullName evidence="1">N-acetyltransferase domain-containing protein</fullName>
    </recommendedName>
</protein>
<dbReference type="NCBIfam" id="TIGR03827">
    <property type="entry name" value="GNAT_ablB"/>
    <property type="match status" value="1"/>
</dbReference>
<dbReference type="eggNOG" id="COG0456">
    <property type="taxonomic scope" value="Bacteria"/>
</dbReference>
<dbReference type="SUPFAM" id="SSF55729">
    <property type="entry name" value="Acyl-CoA N-acyltransferases (Nat)"/>
    <property type="match status" value="1"/>
</dbReference>
<name>A0A0P6W446_9BACI</name>
<gene>
    <name evidence="2" type="ORF">AM506_10490</name>
</gene>
<dbReference type="RefSeq" id="WP_060672426.1">
    <property type="nucleotide sequence ID" value="NZ_LIXZ01000006.1"/>
</dbReference>
<dbReference type="PATRIC" id="fig|218284.4.peg.3775"/>
<dbReference type="Gene3D" id="3.40.630.30">
    <property type="match status" value="1"/>
</dbReference>
<accession>A0A0P6W446</accession>
<dbReference type="PROSITE" id="PS51186">
    <property type="entry name" value="GNAT"/>
    <property type="match status" value="1"/>
</dbReference>
<dbReference type="Proteomes" id="UP000050398">
    <property type="component" value="Unassembled WGS sequence"/>
</dbReference>
<dbReference type="CDD" id="cd04301">
    <property type="entry name" value="NAT_SF"/>
    <property type="match status" value="1"/>
</dbReference>
<dbReference type="InterPro" id="IPR022525">
    <property type="entry name" value="GNAT_AblB"/>
</dbReference>
<evidence type="ECO:0000313" key="3">
    <source>
        <dbReference type="Proteomes" id="UP000050398"/>
    </source>
</evidence>
<dbReference type="EMBL" id="LIXZ01000006">
    <property type="protein sequence ID" value="KPL59865.1"/>
    <property type="molecule type" value="Genomic_DNA"/>
</dbReference>
<dbReference type="Pfam" id="PF00583">
    <property type="entry name" value="Acetyltransf_1"/>
    <property type="match status" value="1"/>
</dbReference>
<dbReference type="InterPro" id="IPR016181">
    <property type="entry name" value="Acyl_CoA_acyltransferase"/>
</dbReference>
<proteinExistence type="predicted"/>
<reference evidence="2 3" key="1">
    <citation type="submission" date="2015-08" db="EMBL/GenBank/DDBJ databases">
        <title>Draft Genome Sequence of Bacillus vietnamensis UCD-SED5.</title>
        <authorList>
            <person name="Lee R.D."/>
            <person name="Jospin G."/>
            <person name="Lang J.M."/>
            <person name="Coil D.A."/>
            <person name="Eisen J.A."/>
        </authorList>
    </citation>
    <scope>NUCLEOTIDE SEQUENCE [LARGE SCALE GENOMIC DNA]</scope>
    <source>
        <strain evidence="2 3">UCD-SED5</strain>
    </source>
</reference>
<dbReference type="OrthoDB" id="9790652at2"/>
<dbReference type="GO" id="GO:0008080">
    <property type="term" value="F:N-acetyltransferase activity"/>
    <property type="evidence" value="ECO:0007669"/>
    <property type="project" value="InterPro"/>
</dbReference>
<organism evidence="2 3">
    <name type="scientific">Rossellomorea vietnamensis</name>
    <dbReference type="NCBI Taxonomy" id="218284"/>
    <lineage>
        <taxon>Bacteria</taxon>
        <taxon>Bacillati</taxon>
        <taxon>Bacillota</taxon>
        <taxon>Bacilli</taxon>
        <taxon>Bacillales</taxon>
        <taxon>Bacillaceae</taxon>
        <taxon>Rossellomorea</taxon>
    </lineage>
</organism>
<evidence type="ECO:0000313" key="2">
    <source>
        <dbReference type="EMBL" id="KPL59865.1"/>
    </source>
</evidence>
<dbReference type="InterPro" id="IPR000182">
    <property type="entry name" value="GNAT_dom"/>
</dbReference>
<comment type="caution">
    <text evidence="2">The sequence shown here is derived from an EMBL/GenBank/DDBJ whole genome shotgun (WGS) entry which is preliminary data.</text>
</comment>
<dbReference type="AlphaFoldDB" id="A0A0P6W446"/>
<feature type="domain" description="N-acetyltransferase" evidence="1">
    <location>
        <begin position="124"/>
        <end position="275"/>
    </location>
</feature>